<gene>
    <name evidence="3" type="ORF">B0I36DRAFT_383825</name>
</gene>
<feature type="compositionally biased region" description="Polar residues" evidence="1">
    <location>
        <begin position="55"/>
        <end position="66"/>
    </location>
</feature>
<dbReference type="Proteomes" id="UP000756346">
    <property type="component" value="Unassembled WGS sequence"/>
</dbReference>
<dbReference type="AlphaFoldDB" id="A0A9P8Y5W8"/>
<name>A0A9P8Y5W8_9PEZI</name>
<accession>A0A9P8Y5W8</accession>
<feature type="transmembrane region" description="Helical" evidence="2">
    <location>
        <begin position="358"/>
        <end position="383"/>
    </location>
</feature>
<organism evidence="3 4">
    <name type="scientific">Microdochium trichocladiopsis</name>
    <dbReference type="NCBI Taxonomy" id="1682393"/>
    <lineage>
        <taxon>Eukaryota</taxon>
        <taxon>Fungi</taxon>
        <taxon>Dikarya</taxon>
        <taxon>Ascomycota</taxon>
        <taxon>Pezizomycotina</taxon>
        <taxon>Sordariomycetes</taxon>
        <taxon>Xylariomycetidae</taxon>
        <taxon>Xylariales</taxon>
        <taxon>Microdochiaceae</taxon>
        <taxon>Microdochium</taxon>
    </lineage>
</organism>
<dbReference type="EMBL" id="JAGTJQ010000005">
    <property type="protein sequence ID" value="KAH7030911.1"/>
    <property type="molecule type" value="Genomic_DNA"/>
</dbReference>
<sequence length="464" mass="49264">MLEYFTYKKVKKHKAEKEDRERLEQNKNDAAKPTPASTSSTTATPAASSAPTIFSKPSEQQPTSSPGRPLLDHEDEAFLERLTSSERDATAAAGTADTSDEPHARPPLPSRPHTIDLAWDSDASSVASAKHDNNVKNLKDGKTATSADGKGSNRLSFITNIPRSISVRVKNSKGDKSKTATDNGKGKGKGPKADHLAVPSDKEANREQTEVAKVLDDLNLAASGDNKVFSLSKESAEVVQRFTQVLKDLVNGVPTAYGDLVKLIEDRDKVISNNFDRLPKGLKKLVTQLPDQLTSKLAPEVLAIAAEAQGLAVNEAGDGLKGAAKNFANPKNLYDLVTKPGAIVGLLKGIVNALKARWPAFIGTNVLWSVAIFLLLSVLWYCYKRGREERIAREAGANPIDGKDRIEELPDDPLLPAPPASSSIRSGAEATATTGTSGSPTVTLSPPPLAAADAGPSVSGKSSK</sequence>
<feature type="compositionally biased region" description="Low complexity" evidence="1">
    <location>
        <begin position="420"/>
        <end position="444"/>
    </location>
</feature>
<dbReference type="GeneID" id="70190520"/>
<evidence type="ECO:0000313" key="4">
    <source>
        <dbReference type="Proteomes" id="UP000756346"/>
    </source>
</evidence>
<feature type="compositionally biased region" description="Low complexity" evidence="1">
    <location>
        <begin position="33"/>
        <end position="52"/>
    </location>
</feature>
<feature type="region of interest" description="Disordered" evidence="1">
    <location>
        <begin position="1"/>
        <end position="155"/>
    </location>
</feature>
<keyword evidence="2" id="KW-1133">Transmembrane helix</keyword>
<feature type="compositionally biased region" description="Basic and acidic residues" evidence="1">
    <location>
        <begin position="129"/>
        <end position="142"/>
    </location>
</feature>
<dbReference type="RefSeq" id="XP_046012591.1">
    <property type="nucleotide sequence ID" value="XM_046160974.1"/>
</dbReference>
<dbReference type="OrthoDB" id="5398191at2759"/>
<feature type="compositionally biased region" description="Basic and acidic residues" evidence="1">
    <location>
        <begin position="15"/>
        <end position="30"/>
    </location>
</feature>
<evidence type="ECO:0000256" key="1">
    <source>
        <dbReference type="SAM" id="MobiDB-lite"/>
    </source>
</evidence>
<evidence type="ECO:0008006" key="5">
    <source>
        <dbReference type="Google" id="ProtNLM"/>
    </source>
</evidence>
<proteinExistence type="predicted"/>
<feature type="compositionally biased region" description="Basic and acidic residues" evidence="1">
    <location>
        <begin position="70"/>
        <end position="89"/>
    </location>
</feature>
<evidence type="ECO:0000256" key="2">
    <source>
        <dbReference type="SAM" id="Phobius"/>
    </source>
</evidence>
<protein>
    <recommendedName>
        <fullName evidence="5">Ring-like domain-containing protein</fullName>
    </recommendedName>
</protein>
<keyword evidence="2" id="KW-0812">Transmembrane</keyword>
<feature type="region of interest" description="Disordered" evidence="1">
    <location>
        <begin position="401"/>
        <end position="464"/>
    </location>
</feature>
<keyword evidence="4" id="KW-1185">Reference proteome</keyword>
<reference evidence="3" key="1">
    <citation type="journal article" date="2021" name="Nat. Commun.">
        <title>Genetic determinants of endophytism in the Arabidopsis root mycobiome.</title>
        <authorList>
            <person name="Mesny F."/>
            <person name="Miyauchi S."/>
            <person name="Thiergart T."/>
            <person name="Pickel B."/>
            <person name="Atanasova L."/>
            <person name="Karlsson M."/>
            <person name="Huettel B."/>
            <person name="Barry K.W."/>
            <person name="Haridas S."/>
            <person name="Chen C."/>
            <person name="Bauer D."/>
            <person name="Andreopoulos W."/>
            <person name="Pangilinan J."/>
            <person name="LaButti K."/>
            <person name="Riley R."/>
            <person name="Lipzen A."/>
            <person name="Clum A."/>
            <person name="Drula E."/>
            <person name="Henrissat B."/>
            <person name="Kohler A."/>
            <person name="Grigoriev I.V."/>
            <person name="Martin F.M."/>
            <person name="Hacquard S."/>
        </authorList>
    </citation>
    <scope>NUCLEOTIDE SEQUENCE</scope>
    <source>
        <strain evidence="3">MPI-CAGE-CH-0230</strain>
    </source>
</reference>
<evidence type="ECO:0000313" key="3">
    <source>
        <dbReference type="EMBL" id="KAH7030911.1"/>
    </source>
</evidence>
<keyword evidence="2" id="KW-0472">Membrane</keyword>
<comment type="caution">
    <text evidence="3">The sequence shown here is derived from an EMBL/GenBank/DDBJ whole genome shotgun (WGS) entry which is preliminary data.</text>
</comment>
<feature type="region of interest" description="Disordered" evidence="1">
    <location>
        <begin position="169"/>
        <end position="208"/>
    </location>
</feature>
<feature type="compositionally biased region" description="Low complexity" evidence="1">
    <location>
        <begin position="116"/>
        <end position="128"/>
    </location>
</feature>
<feature type="compositionally biased region" description="Basic and acidic residues" evidence="1">
    <location>
        <begin position="191"/>
        <end position="208"/>
    </location>
</feature>